<dbReference type="EMBL" id="CAJOAY010011111">
    <property type="protein sequence ID" value="CAF4231972.1"/>
    <property type="molecule type" value="Genomic_DNA"/>
</dbReference>
<organism evidence="1 2">
    <name type="scientific">Adineta steineri</name>
    <dbReference type="NCBI Taxonomy" id="433720"/>
    <lineage>
        <taxon>Eukaryota</taxon>
        <taxon>Metazoa</taxon>
        <taxon>Spiralia</taxon>
        <taxon>Gnathifera</taxon>
        <taxon>Rotifera</taxon>
        <taxon>Eurotatoria</taxon>
        <taxon>Bdelloidea</taxon>
        <taxon>Adinetida</taxon>
        <taxon>Adinetidae</taxon>
        <taxon>Adineta</taxon>
    </lineage>
</organism>
<gene>
    <name evidence="1" type="ORF">OKA104_LOCUS42610</name>
</gene>
<accession>A0A820DHB4</accession>
<dbReference type="AlphaFoldDB" id="A0A820DHB4"/>
<comment type="caution">
    <text evidence="1">The sequence shown here is derived from an EMBL/GenBank/DDBJ whole genome shotgun (WGS) entry which is preliminary data.</text>
</comment>
<dbReference type="Proteomes" id="UP000663881">
    <property type="component" value="Unassembled WGS sequence"/>
</dbReference>
<proteinExistence type="predicted"/>
<name>A0A820DHB4_9BILA</name>
<evidence type="ECO:0000313" key="2">
    <source>
        <dbReference type="Proteomes" id="UP000663881"/>
    </source>
</evidence>
<protein>
    <submittedName>
        <fullName evidence="1">Uncharacterized protein</fullName>
    </submittedName>
</protein>
<reference evidence="1" key="1">
    <citation type="submission" date="2021-02" db="EMBL/GenBank/DDBJ databases">
        <authorList>
            <person name="Nowell W R."/>
        </authorList>
    </citation>
    <scope>NUCLEOTIDE SEQUENCE</scope>
</reference>
<evidence type="ECO:0000313" key="1">
    <source>
        <dbReference type="EMBL" id="CAF4231972.1"/>
    </source>
</evidence>
<feature type="non-terminal residue" evidence="1">
    <location>
        <position position="1"/>
    </location>
</feature>
<sequence length="19" mass="2264">MEYQPNEVPPCTSDDQTFY</sequence>